<evidence type="ECO:0000313" key="5">
    <source>
        <dbReference type="Proteomes" id="UP000632535"/>
    </source>
</evidence>
<evidence type="ECO:0000256" key="1">
    <source>
        <dbReference type="ARBA" id="ARBA00022679"/>
    </source>
</evidence>
<accession>A0ABQ2B9S0</accession>
<reference evidence="5" key="1">
    <citation type="journal article" date="2019" name="Int. J. Syst. Evol. Microbiol.">
        <title>The Global Catalogue of Microorganisms (GCM) 10K type strain sequencing project: providing services to taxonomists for standard genome sequencing and annotation.</title>
        <authorList>
            <consortium name="The Broad Institute Genomics Platform"/>
            <consortium name="The Broad Institute Genome Sequencing Center for Infectious Disease"/>
            <person name="Wu L."/>
            <person name="Ma J."/>
        </authorList>
    </citation>
    <scope>NUCLEOTIDE SEQUENCE [LARGE SCALE GENOMIC DNA]</scope>
    <source>
        <strain evidence="5">CCM 8653</strain>
    </source>
</reference>
<sequence length="187" mass="19125">MQAARPAEAAEVAWLASVTFPLACPPGTPVTTMAAHVAAHLTPGAFRDWVASDRHALLVAVAADGSPAAGAVAGQHLLGYALVALGEPDGASERDALLAVAGDGPYAELSKIYVLPGAQGSGVASLLMAGAVAAAQDLDPHAPVWLGTNGENRRAQAFYRKHGFEVVGGRTYDVGGVLHDDVVMLRR</sequence>
<keyword evidence="2" id="KW-0012">Acyltransferase</keyword>
<gene>
    <name evidence="4" type="ORF">GCM10007368_24420</name>
</gene>
<dbReference type="Proteomes" id="UP000632535">
    <property type="component" value="Unassembled WGS sequence"/>
</dbReference>
<dbReference type="Gene3D" id="3.40.630.30">
    <property type="match status" value="1"/>
</dbReference>
<organism evidence="4 5">
    <name type="scientific">Isoptericola cucumis</name>
    <dbReference type="NCBI Taxonomy" id="1776856"/>
    <lineage>
        <taxon>Bacteria</taxon>
        <taxon>Bacillati</taxon>
        <taxon>Actinomycetota</taxon>
        <taxon>Actinomycetes</taxon>
        <taxon>Micrococcales</taxon>
        <taxon>Promicromonosporaceae</taxon>
        <taxon>Isoptericola</taxon>
    </lineage>
</organism>
<dbReference type="PANTHER" id="PTHR43877">
    <property type="entry name" value="AMINOALKYLPHOSPHONATE N-ACETYLTRANSFERASE-RELATED-RELATED"/>
    <property type="match status" value="1"/>
</dbReference>
<dbReference type="InterPro" id="IPR000182">
    <property type="entry name" value="GNAT_dom"/>
</dbReference>
<name>A0ABQ2B9S0_9MICO</name>
<evidence type="ECO:0000259" key="3">
    <source>
        <dbReference type="PROSITE" id="PS51186"/>
    </source>
</evidence>
<evidence type="ECO:0000256" key="2">
    <source>
        <dbReference type="ARBA" id="ARBA00023315"/>
    </source>
</evidence>
<dbReference type="CDD" id="cd04301">
    <property type="entry name" value="NAT_SF"/>
    <property type="match status" value="1"/>
</dbReference>
<proteinExistence type="predicted"/>
<dbReference type="Pfam" id="PF00583">
    <property type="entry name" value="Acetyltransf_1"/>
    <property type="match status" value="1"/>
</dbReference>
<dbReference type="PROSITE" id="PS51186">
    <property type="entry name" value="GNAT"/>
    <property type="match status" value="1"/>
</dbReference>
<keyword evidence="5" id="KW-1185">Reference proteome</keyword>
<dbReference type="InterPro" id="IPR050832">
    <property type="entry name" value="Bact_Acetyltransf"/>
</dbReference>
<evidence type="ECO:0000313" key="4">
    <source>
        <dbReference type="EMBL" id="GGI09087.1"/>
    </source>
</evidence>
<feature type="domain" description="N-acetyltransferase" evidence="3">
    <location>
        <begin position="28"/>
        <end position="187"/>
    </location>
</feature>
<dbReference type="EMBL" id="BMDG01000007">
    <property type="protein sequence ID" value="GGI09087.1"/>
    <property type="molecule type" value="Genomic_DNA"/>
</dbReference>
<dbReference type="SUPFAM" id="SSF55729">
    <property type="entry name" value="Acyl-CoA N-acyltransferases (Nat)"/>
    <property type="match status" value="1"/>
</dbReference>
<keyword evidence="1" id="KW-0808">Transferase</keyword>
<protein>
    <submittedName>
        <fullName evidence="4">N-acetyltransferase</fullName>
    </submittedName>
</protein>
<comment type="caution">
    <text evidence="4">The sequence shown here is derived from an EMBL/GenBank/DDBJ whole genome shotgun (WGS) entry which is preliminary data.</text>
</comment>
<dbReference type="InterPro" id="IPR016181">
    <property type="entry name" value="Acyl_CoA_acyltransferase"/>
</dbReference>